<dbReference type="Proteomes" id="UP000827976">
    <property type="component" value="Chromosome 7"/>
</dbReference>
<reference evidence="2" key="1">
    <citation type="journal article" date="2022" name="Nat. Commun.">
        <title>Chromosome evolution and the genetic basis of agronomically important traits in greater yam.</title>
        <authorList>
            <person name="Bredeson J.V."/>
            <person name="Lyons J.B."/>
            <person name="Oniyinde I.O."/>
            <person name="Okereke N.R."/>
            <person name="Kolade O."/>
            <person name="Nnabue I."/>
            <person name="Nwadili C.O."/>
            <person name="Hribova E."/>
            <person name="Parker M."/>
            <person name="Nwogha J."/>
            <person name="Shu S."/>
            <person name="Carlson J."/>
            <person name="Kariba R."/>
            <person name="Muthemba S."/>
            <person name="Knop K."/>
            <person name="Barton G.J."/>
            <person name="Sherwood A.V."/>
            <person name="Lopez-Montes A."/>
            <person name="Asiedu R."/>
            <person name="Jamnadass R."/>
            <person name="Muchugi A."/>
            <person name="Goodstein D."/>
            <person name="Egesi C.N."/>
            <person name="Featherston J."/>
            <person name="Asfaw A."/>
            <person name="Simpson G.G."/>
            <person name="Dolezel J."/>
            <person name="Hendre P.S."/>
            <person name="Van Deynze A."/>
            <person name="Kumar P.L."/>
            <person name="Obidiegwu J.E."/>
            <person name="Bhattacharjee R."/>
            <person name="Rokhsar D.S."/>
        </authorList>
    </citation>
    <scope>NUCLEOTIDE SEQUENCE [LARGE SCALE GENOMIC DNA]</scope>
    <source>
        <strain evidence="2">cv. TDa95/00328</strain>
    </source>
</reference>
<evidence type="ECO:0000313" key="1">
    <source>
        <dbReference type="EMBL" id="KAH7677398.1"/>
    </source>
</evidence>
<proteinExistence type="predicted"/>
<sequence>MAFLSSVLQITRRLVTAFSGSPSSSSRSSSSSTDAQKVIEDELKGLEMTLWNIEALLEDAGRREIRDASVRLWLKELKGIAYDAEDVLDEYEYELLRYQVEYRTAAAAAAVAARTSRKRKSVEVEDEVCVLMFSCCSGLNSQCLTNFSIRCLIANIFLVNFDYLERAIIS</sequence>
<comment type="caution">
    <text evidence="1">The sequence shown here is derived from an EMBL/GenBank/DDBJ whole genome shotgun (WGS) entry which is preliminary data.</text>
</comment>
<organism evidence="1 2">
    <name type="scientific">Dioscorea alata</name>
    <name type="common">Purple yam</name>
    <dbReference type="NCBI Taxonomy" id="55571"/>
    <lineage>
        <taxon>Eukaryota</taxon>
        <taxon>Viridiplantae</taxon>
        <taxon>Streptophyta</taxon>
        <taxon>Embryophyta</taxon>
        <taxon>Tracheophyta</taxon>
        <taxon>Spermatophyta</taxon>
        <taxon>Magnoliopsida</taxon>
        <taxon>Liliopsida</taxon>
        <taxon>Dioscoreales</taxon>
        <taxon>Dioscoreaceae</taxon>
        <taxon>Dioscorea</taxon>
    </lineage>
</organism>
<gene>
    <name evidence="1" type="ORF">IHE45_07G081700</name>
</gene>
<dbReference type="EMBL" id="CM037017">
    <property type="protein sequence ID" value="KAH7677398.1"/>
    <property type="molecule type" value="Genomic_DNA"/>
</dbReference>
<keyword evidence="2" id="KW-1185">Reference proteome</keyword>
<evidence type="ECO:0000313" key="2">
    <source>
        <dbReference type="Proteomes" id="UP000827976"/>
    </source>
</evidence>
<accession>A0ACB7VRW7</accession>
<protein>
    <submittedName>
        <fullName evidence="1">Uncharacterized protein</fullName>
    </submittedName>
</protein>
<name>A0ACB7VRW7_DIOAL</name>